<comment type="similarity">
    <text evidence="1">Belongs to the amidase family.</text>
</comment>
<feature type="domain" description="Amidase" evidence="2">
    <location>
        <begin position="25"/>
        <end position="452"/>
    </location>
</feature>
<accession>A0A941ASG9</accession>
<proteinExistence type="inferred from homology"/>
<dbReference type="EMBL" id="JAFCNB010000030">
    <property type="protein sequence ID" value="MBP2708314.1"/>
    <property type="molecule type" value="Genomic_DNA"/>
</dbReference>
<dbReference type="PANTHER" id="PTHR11895:SF7">
    <property type="entry name" value="GLUTAMYL-TRNA(GLN) AMIDOTRANSFERASE SUBUNIT A, MITOCHONDRIAL"/>
    <property type="match status" value="1"/>
</dbReference>
<dbReference type="Gene3D" id="3.90.1300.10">
    <property type="entry name" value="Amidase signature (AS) domain"/>
    <property type="match status" value="1"/>
</dbReference>
<reference evidence="3" key="1">
    <citation type="submission" date="2021-02" db="EMBL/GenBank/DDBJ databases">
        <title>Draft genome sequence of Microbispora sp. RL4-1S isolated from rice leaves in Thailand.</title>
        <authorList>
            <person name="Muangham S."/>
            <person name="Duangmal K."/>
        </authorList>
    </citation>
    <scope>NUCLEOTIDE SEQUENCE</scope>
    <source>
        <strain evidence="3">RL4-1S</strain>
    </source>
</reference>
<keyword evidence="4" id="KW-1185">Reference proteome</keyword>
<dbReference type="Pfam" id="PF01425">
    <property type="entry name" value="Amidase"/>
    <property type="match status" value="1"/>
</dbReference>
<dbReference type="InterPro" id="IPR000120">
    <property type="entry name" value="Amidase"/>
</dbReference>
<sequence>MTHIHDLTVLQQAAAVRSRELSPVEITEHYLERVERLNPQVGAFVTVTADRALAQAREQEALLAASGGDDLPPLLGVPVPIKDLNFVKDVPLRFGSAAYEGFVAPVDDSVVERLRSAGTIMLGKTATPEFGLPCYTETYVSEPARTPWDPSRSAGGSSGGAAAAVAAGLAPAAHGSDGAGSVRIPASVCGLYGIKPTRGRISSAPIIPDLAGMSTSGPLARTVADAAALLDAMAHNNPGDLYHAPAPGLGSFSAYVDREPGRLRIARYATPAVPGAEIHPDVLAAYESASALLESLGHEVVDIPSPFGEDMVPHFVTLWVSFACLHPVAPELEPKLRPLTAWLRERGFAVSAPAFLQAQSALQLATRLALLVTDEYDAVLSPTVTAPPVPVGWFEDVDSPEETFERMKRFAPFAAVCNVSGQPAVNLPLHWTPGGLPIGAMLAGRHGDEGTLISLSAQVERSAGGFWGDRRPSMW</sequence>
<dbReference type="PANTHER" id="PTHR11895">
    <property type="entry name" value="TRANSAMIDASE"/>
    <property type="match status" value="1"/>
</dbReference>
<protein>
    <submittedName>
        <fullName evidence="3">Amidase</fullName>
    </submittedName>
</protein>
<dbReference type="Proteomes" id="UP000674234">
    <property type="component" value="Unassembled WGS sequence"/>
</dbReference>
<evidence type="ECO:0000256" key="1">
    <source>
        <dbReference type="ARBA" id="ARBA00009199"/>
    </source>
</evidence>
<evidence type="ECO:0000259" key="2">
    <source>
        <dbReference type="Pfam" id="PF01425"/>
    </source>
</evidence>
<evidence type="ECO:0000313" key="3">
    <source>
        <dbReference type="EMBL" id="MBP2708314.1"/>
    </source>
</evidence>
<dbReference type="InterPro" id="IPR023631">
    <property type="entry name" value="Amidase_dom"/>
</dbReference>
<name>A0A941ASG9_9ACTN</name>
<dbReference type="GO" id="GO:0003824">
    <property type="term" value="F:catalytic activity"/>
    <property type="evidence" value="ECO:0007669"/>
    <property type="project" value="InterPro"/>
</dbReference>
<dbReference type="RefSeq" id="WP_210159576.1">
    <property type="nucleotide sequence ID" value="NZ_JAFCNB010000030.1"/>
</dbReference>
<dbReference type="InterPro" id="IPR036928">
    <property type="entry name" value="AS_sf"/>
</dbReference>
<dbReference type="AlphaFoldDB" id="A0A941ASG9"/>
<comment type="caution">
    <text evidence="3">The sequence shown here is derived from an EMBL/GenBank/DDBJ whole genome shotgun (WGS) entry which is preliminary data.</text>
</comment>
<evidence type="ECO:0000313" key="4">
    <source>
        <dbReference type="Proteomes" id="UP000674234"/>
    </source>
</evidence>
<dbReference type="SUPFAM" id="SSF75304">
    <property type="entry name" value="Amidase signature (AS) enzymes"/>
    <property type="match status" value="1"/>
</dbReference>
<dbReference type="PROSITE" id="PS00571">
    <property type="entry name" value="AMIDASES"/>
    <property type="match status" value="1"/>
</dbReference>
<dbReference type="InterPro" id="IPR020556">
    <property type="entry name" value="Amidase_CS"/>
</dbReference>
<organism evidence="3 4">
    <name type="scientific">Microbispora oryzae</name>
    <dbReference type="NCBI Taxonomy" id="2806554"/>
    <lineage>
        <taxon>Bacteria</taxon>
        <taxon>Bacillati</taxon>
        <taxon>Actinomycetota</taxon>
        <taxon>Actinomycetes</taxon>
        <taxon>Streptosporangiales</taxon>
        <taxon>Streptosporangiaceae</taxon>
        <taxon>Microbispora</taxon>
    </lineage>
</organism>
<gene>
    <name evidence="3" type="ORF">JOL79_31505</name>
</gene>